<gene>
    <name evidence="2" type="ORF">OCH7691_03654</name>
</gene>
<accession>A0A1Y5TUZ5</accession>
<dbReference type="OrthoDB" id="7187254at2"/>
<evidence type="ECO:0008006" key="4">
    <source>
        <dbReference type="Google" id="ProtNLM"/>
    </source>
</evidence>
<keyword evidence="1" id="KW-1133">Transmembrane helix</keyword>
<name>A0A1Y5TUZ5_9PROT</name>
<dbReference type="EMBL" id="FWFR01000003">
    <property type="protein sequence ID" value="SLN73754.1"/>
    <property type="molecule type" value="Genomic_DNA"/>
</dbReference>
<protein>
    <recommendedName>
        <fullName evidence="4">Transmembrane transcriptional regulator (Anti-sigma factor)</fullName>
    </recommendedName>
</protein>
<dbReference type="InParanoid" id="A0A1Y5TUZ5"/>
<dbReference type="InterPro" id="IPR041916">
    <property type="entry name" value="Anti_sigma_zinc_sf"/>
</dbReference>
<dbReference type="Gene3D" id="1.10.10.1320">
    <property type="entry name" value="Anti-sigma factor, zinc-finger domain"/>
    <property type="match status" value="1"/>
</dbReference>
<feature type="transmembrane region" description="Helical" evidence="1">
    <location>
        <begin position="118"/>
        <end position="138"/>
    </location>
</feature>
<keyword evidence="1" id="KW-0812">Transmembrane</keyword>
<evidence type="ECO:0000256" key="1">
    <source>
        <dbReference type="SAM" id="Phobius"/>
    </source>
</evidence>
<organism evidence="2 3">
    <name type="scientific">Oceanibacterium hippocampi</name>
    <dbReference type="NCBI Taxonomy" id="745714"/>
    <lineage>
        <taxon>Bacteria</taxon>
        <taxon>Pseudomonadati</taxon>
        <taxon>Pseudomonadota</taxon>
        <taxon>Alphaproteobacteria</taxon>
        <taxon>Sneathiellales</taxon>
        <taxon>Sneathiellaceae</taxon>
        <taxon>Oceanibacterium</taxon>
    </lineage>
</organism>
<proteinExistence type="predicted"/>
<dbReference type="RefSeq" id="WP_085884979.1">
    <property type="nucleotide sequence ID" value="NZ_FWFR01000003.1"/>
</dbReference>
<dbReference type="AlphaFoldDB" id="A0A1Y5TUZ5"/>
<sequence>MKFNWRSNYDLKTLQDYVDGRLDTRARLEVERHLLTDANDAAIVASYRRQNAALSELDDDVLNEAVPERFLEALRRAGEAKSAGNNGDGASEDDPAASRRSGLLPISRYWPYSTLHSIALLAAAFAIAAVSALAAWLVRGEIEAANWERLAQRQFVGQAIASFSDGVTARLPGSIRGLGGRDGSIAIVPPRLDSAGFAFRGGRRMSGIAGDAFEADYADTAGRRLMLFARRADRPAQPPDVPGFPMARAEDFDGYSIVRGNTRAVLWQTGTHFFVLVSTLPENEASRIARLIAEQAGG</sequence>
<evidence type="ECO:0000313" key="2">
    <source>
        <dbReference type="EMBL" id="SLN73754.1"/>
    </source>
</evidence>
<dbReference type="Proteomes" id="UP000193200">
    <property type="component" value="Unassembled WGS sequence"/>
</dbReference>
<reference evidence="2 3" key="1">
    <citation type="submission" date="2017-03" db="EMBL/GenBank/DDBJ databases">
        <authorList>
            <person name="Afonso C.L."/>
            <person name="Miller P.J."/>
            <person name="Scott M.A."/>
            <person name="Spackman E."/>
            <person name="Goraichik I."/>
            <person name="Dimitrov K.M."/>
            <person name="Suarez D.L."/>
            <person name="Swayne D.E."/>
        </authorList>
    </citation>
    <scope>NUCLEOTIDE SEQUENCE [LARGE SCALE GENOMIC DNA]</scope>
    <source>
        <strain evidence="2 3">CECT 7691</strain>
    </source>
</reference>
<keyword evidence="3" id="KW-1185">Reference proteome</keyword>
<evidence type="ECO:0000313" key="3">
    <source>
        <dbReference type="Proteomes" id="UP000193200"/>
    </source>
</evidence>
<keyword evidence="1" id="KW-0472">Membrane</keyword>